<dbReference type="HOGENOM" id="CLU_2335719_0_0_1"/>
<keyword evidence="2" id="KW-1185">Reference proteome</keyword>
<dbReference type="AlphaFoldDB" id="E9I1Q2"/>
<dbReference type="Proteomes" id="UP000000305">
    <property type="component" value="Unassembled WGS sequence"/>
</dbReference>
<accession>E9I1Q2</accession>
<sequence length="98" mass="11142">MKWQKDVPGRGAMVVTADQISAALLVTGDTPVERRIQNILDALPYATEFTTQCLYRRELQKALKVTFPELVVGEERQFNHVDVEQDDEGFLAVRKAQH</sequence>
<gene>
    <name evidence="1" type="ORF">DAPPUDRAFT_271062</name>
</gene>
<dbReference type="EMBL" id="GL733849">
    <property type="protein sequence ID" value="EFX62077.1"/>
    <property type="molecule type" value="Genomic_DNA"/>
</dbReference>
<evidence type="ECO:0000313" key="2">
    <source>
        <dbReference type="Proteomes" id="UP000000305"/>
    </source>
</evidence>
<organism evidence="1 2">
    <name type="scientific">Daphnia pulex</name>
    <name type="common">Water flea</name>
    <dbReference type="NCBI Taxonomy" id="6669"/>
    <lineage>
        <taxon>Eukaryota</taxon>
        <taxon>Metazoa</taxon>
        <taxon>Ecdysozoa</taxon>
        <taxon>Arthropoda</taxon>
        <taxon>Crustacea</taxon>
        <taxon>Branchiopoda</taxon>
        <taxon>Diplostraca</taxon>
        <taxon>Cladocera</taxon>
        <taxon>Anomopoda</taxon>
        <taxon>Daphniidae</taxon>
        <taxon>Daphnia</taxon>
    </lineage>
</organism>
<proteinExistence type="predicted"/>
<name>E9I1Q2_DAPPU</name>
<dbReference type="KEGG" id="dpx:DAPPUDRAFT_271062"/>
<reference evidence="1 2" key="1">
    <citation type="journal article" date="2011" name="Science">
        <title>The ecoresponsive genome of Daphnia pulex.</title>
        <authorList>
            <person name="Colbourne J.K."/>
            <person name="Pfrender M.E."/>
            <person name="Gilbert D."/>
            <person name="Thomas W.K."/>
            <person name="Tucker A."/>
            <person name="Oakley T.H."/>
            <person name="Tokishita S."/>
            <person name="Aerts A."/>
            <person name="Arnold G.J."/>
            <person name="Basu M.K."/>
            <person name="Bauer D.J."/>
            <person name="Caceres C.E."/>
            <person name="Carmel L."/>
            <person name="Casola C."/>
            <person name="Choi J.H."/>
            <person name="Detter J.C."/>
            <person name="Dong Q."/>
            <person name="Dusheyko S."/>
            <person name="Eads B.D."/>
            <person name="Frohlich T."/>
            <person name="Geiler-Samerotte K.A."/>
            <person name="Gerlach D."/>
            <person name="Hatcher P."/>
            <person name="Jogdeo S."/>
            <person name="Krijgsveld J."/>
            <person name="Kriventseva E.V."/>
            <person name="Kultz D."/>
            <person name="Laforsch C."/>
            <person name="Lindquist E."/>
            <person name="Lopez J."/>
            <person name="Manak J.R."/>
            <person name="Muller J."/>
            <person name="Pangilinan J."/>
            <person name="Patwardhan R.P."/>
            <person name="Pitluck S."/>
            <person name="Pritham E.J."/>
            <person name="Rechtsteiner A."/>
            <person name="Rho M."/>
            <person name="Rogozin I.B."/>
            <person name="Sakarya O."/>
            <person name="Salamov A."/>
            <person name="Schaack S."/>
            <person name="Shapiro H."/>
            <person name="Shiga Y."/>
            <person name="Skalitzky C."/>
            <person name="Smith Z."/>
            <person name="Souvorov A."/>
            <person name="Sung W."/>
            <person name="Tang Z."/>
            <person name="Tsuchiya D."/>
            <person name="Tu H."/>
            <person name="Vos H."/>
            <person name="Wang M."/>
            <person name="Wolf Y.I."/>
            <person name="Yamagata H."/>
            <person name="Yamada T."/>
            <person name="Ye Y."/>
            <person name="Shaw J.R."/>
            <person name="Andrews J."/>
            <person name="Crease T.J."/>
            <person name="Tang H."/>
            <person name="Lucas S.M."/>
            <person name="Robertson H.M."/>
            <person name="Bork P."/>
            <person name="Koonin E.V."/>
            <person name="Zdobnov E.M."/>
            <person name="Grigoriev I.V."/>
            <person name="Lynch M."/>
            <person name="Boore J.L."/>
        </authorList>
    </citation>
    <scope>NUCLEOTIDE SEQUENCE [LARGE SCALE GENOMIC DNA]</scope>
</reference>
<dbReference type="InParanoid" id="E9I1Q2"/>
<evidence type="ECO:0000313" key="1">
    <source>
        <dbReference type="EMBL" id="EFX62077.1"/>
    </source>
</evidence>
<protein>
    <submittedName>
        <fullName evidence="1">Uncharacterized protein</fullName>
    </submittedName>
</protein>